<reference evidence="2" key="1">
    <citation type="journal article" date="2014" name="Int. J. Syst. Evol. Microbiol.">
        <title>Complete genome sequence of Corynebacterium casei LMG S-19264T (=DSM 44701T), isolated from a smear-ripened cheese.</title>
        <authorList>
            <consortium name="US DOE Joint Genome Institute (JGI-PGF)"/>
            <person name="Walter F."/>
            <person name="Albersmeier A."/>
            <person name="Kalinowski J."/>
            <person name="Ruckert C."/>
        </authorList>
    </citation>
    <scope>NUCLEOTIDE SEQUENCE</scope>
    <source>
        <strain evidence="2">KCTC 42650</strain>
    </source>
</reference>
<dbReference type="AlphaFoldDB" id="A0A8J3GZZ9"/>
<evidence type="ECO:0000313" key="3">
    <source>
        <dbReference type="Proteomes" id="UP000626220"/>
    </source>
</evidence>
<evidence type="ECO:0000256" key="1">
    <source>
        <dbReference type="SAM" id="MobiDB-lite"/>
    </source>
</evidence>
<comment type="caution">
    <text evidence="2">The sequence shown here is derived from an EMBL/GenBank/DDBJ whole genome shotgun (WGS) entry which is preliminary data.</text>
</comment>
<sequence length="65" mass="7245">MEKTETAYPWETRHVTGTGDAAPARPSTEAELMRLSERLGFAFEAGLSESEARRRIALLHEVENA</sequence>
<organism evidence="2 3">
    <name type="scientific">Seohaeicola zhoushanensis</name>
    <dbReference type="NCBI Taxonomy" id="1569283"/>
    <lineage>
        <taxon>Bacteria</taxon>
        <taxon>Pseudomonadati</taxon>
        <taxon>Pseudomonadota</taxon>
        <taxon>Alphaproteobacteria</taxon>
        <taxon>Rhodobacterales</taxon>
        <taxon>Roseobacteraceae</taxon>
        <taxon>Seohaeicola</taxon>
    </lineage>
</organism>
<name>A0A8J3GZZ9_9RHOB</name>
<dbReference type="EMBL" id="BNCJ01000012">
    <property type="protein sequence ID" value="GHF60894.1"/>
    <property type="molecule type" value="Genomic_DNA"/>
</dbReference>
<protein>
    <submittedName>
        <fullName evidence="2">Uncharacterized protein</fullName>
    </submittedName>
</protein>
<keyword evidence="3" id="KW-1185">Reference proteome</keyword>
<feature type="region of interest" description="Disordered" evidence="1">
    <location>
        <begin position="1"/>
        <end position="25"/>
    </location>
</feature>
<reference evidence="2" key="2">
    <citation type="submission" date="2020-09" db="EMBL/GenBank/DDBJ databases">
        <authorList>
            <person name="Sun Q."/>
            <person name="Kim S."/>
        </authorList>
    </citation>
    <scope>NUCLEOTIDE SEQUENCE</scope>
    <source>
        <strain evidence="2">KCTC 42650</strain>
    </source>
</reference>
<dbReference type="Proteomes" id="UP000626220">
    <property type="component" value="Unassembled WGS sequence"/>
</dbReference>
<evidence type="ECO:0000313" key="2">
    <source>
        <dbReference type="EMBL" id="GHF60894.1"/>
    </source>
</evidence>
<dbReference type="RefSeq" id="WP_189681438.1">
    <property type="nucleotide sequence ID" value="NZ_BNCJ01000012.1"/>
</dbReference>
<accession>A0A8J3GZZ9</accession>
<proteinExistence type="predicted"/>
<gene>
    <name evidence="2" type="ORF">GCM10017056_35360</name>
</gene>